<evidence type="ECO:0000256" key="2">
    <source>
        <dbReference type="ARBA" id="ARBA00006704"/>
    </source>
</evidence>
<dbReference type="SUPFAM" id="SSF81333">
    <property type="entry name" value="F1F0 ATP synthase subunit C"/>
    <property type="match status" value="1"/>
</dbReference>
<comment type="similarity">
    <text evidence="2 11">Belongs to the ATPase C chain family.</text>
</comment>
<feature type="transmembrane region" description="Helical" evidence="11">
    <location>
        <begin position="67"/>
        <end position="91"/>
    </location>
</feature>
<evidence type="ECO:0000256" key="9">
    <source>
        <dbReference type="ARBA" id="ARBA00023121"/>
    </source>
</evidence>
<feature type="domain" description="V-ATPase proteolipid subunit C-like" evidence="12">
    <location>
        <begin position="28"/>
        <end position="89"/>
    </location>
</feature>
<evidence type="ECO:0000256" key="8">
    <source>
        <dbReference type="ARBA" id="ARBA00023065"/>
    </source>
</evidence>
<evidence type="ECO:0000256" key="4">
    <source>
        <dbReference type="ARBA" id="ARBA00022547"/>
    </source>
</evidence>
<keyword evidence="11" id="KW-0066">ATP synthesis</keyword>
<evidence type="ECO:0000256" key="6">
    <source>
        <dbReference type="ARBA" id="ARBA00022781"/>
    </source>
</evidence>
<dbReference type="EMBL" id="LR214939">
    <property type="protein sequence ID" value="VEU56529.1"/>
    <property type="molecule type" value="Genomic_DNA"/>
</dbReference>
<evidence type="ECO:0000256" key="11">
    <source>
        <dbReference type="HAMAP-Rule" id="MF_01396"/>
    </source>
</evidence>
<keyword evidence="10 11" id="KW-0472">Membrane</keyword>
<protein>
    <recommendedName>
        <fullName evidence="11">ATP synthase subunit c</fullName>
    </recommendedName>
    <alternativeName>
        <fullName evidence="11">ATP synthase F(0) sector subunit c</fullName>
    </alternativeName>
    <alternativeName>
        <fullName evidence="11">F-type ATPase subunit c</fullName>
        <shortName evidence="11">F-ATPase subunit c</shortName>
    </alternativeName>
    <alternativeName>
        <fullName evidence="11">Lipid-binding protein</fullName>
    </alternativeName>
</protein>
<dbReference type="RefSeq" id="WP_024544375.1">
    <property type="nucleotide sequence ID" value="NZ_BPLV01000001.1"/>
</dbReference>
<evidence type="ECO:0000256" key="3">
    <source>
        <dbReference type="ARBA" id="ARBA00022448"/>
    </source>
</evidence>
<keyword evidence="5 11" id="KW-0812">Transmembrane</keyword>
<comment type="function">
    <text evidence="11">Key component of the F(0) channel; it plays a direct role in translocation across the membrane. A homomeric c-ring of between 10-14 subunits forms the central stalk rotor element with the F(1) delta and epsilon subunits.</text>
</comment>
<evidence type="ECO:0000256" key="1">
    <source>
        <dbReference type="ARBA" id="ARBA00004141"/>
    </source>
</evidence>
<dbReference type="Gene3D" id="1.20.120.610">
    <property type="entry name" value="lithium bound rotor ring of v- atpase"/>
    <property type="match status" value="1"/>
</dbReference>
<dbReference type="PROSITE" id="PS00605">
    <property type="entry name" value="ATPASE_C"/>
    <property type="match status" value="1"/>
</dbReference>
<dbReference type="GO" id="GO:0045259">
    <property type="term" value="C:proton-transporting ATP synthase complex"/>
    <property type="evidence" value="ECO:0007669"/>
    <property type="project" value="UniProtKB-KW"/>
</dbReference>
<dbReference type="AlphaFoldDB" id="A0A448ZZ61"/>
<keyword evidence="11" id="KW-1003">Cell membrane</keyword>
<dbReference type="GO" id="GO:0008289">
    <property type="term" value="F:lipid binding"/>
    <property type="evidence" value="ECO:0007669"/>
    <property type="project" value="UniProtKB-KW"/>
</dbReference>
<evidence type="ECO:0000313" key="13">
    <source>
        <dbReference type="EMBL" id="VEU56529.1"/>
    </source>
</evidence>
<organism evidence="13">
    <name type="scientific">Metamycoplasma salivarium</name>
    <name type="common">Mycoplasma salivarium</name>
    <dbReference type="NCBI Taxonomy" id="2124"/>
    <lineage>
        <taxon>Bacteria</taxon>
        <taxon>Bacillati</taxon>
        <taxon>Mycoplasmatota</taxon>
        <taxon>Mycoplasmoidales</taxon>
        <taxon>Metamycoplasmataceae</taxon>
        <taxon>Metamycoplasma</taxon>
    </lineage>
</organism>
<dbReference type="InterPro" id="IPR002379">
    <property type="entry name" value="ATPase_proteolipid_c-like_dom"/>
</dbReference>
<comment type="function">
    <text evidence="11">F(1)F(0) ATP synthase produces ATP from ADP in the presence of a proton or sodium gradient. F-type ATPases consist of two structural domains, F(1) containing the extramembraneous catalytic core and F(0) containing the membrane proton channel, linked together by a central stalk and a peripheral stalk. During catalysis, ATP synthesis in the catalytic domain of F(1) is coupled via a rotary mechanism of the central stalk subunits to proton translocation.</text>
</comment>
<dbReference type="PRINTS" id="PR00124">
    <property type="entry name" value="ATPASEC"/>
</dbReference>
<name>A0A448ZZ61_METSV</name>
<keyword evidence="8 11" id="KW-0406">Ion transport</keyword>
<geneLocation type="plasmid" evidence="13">
    <name>2</name>
</geneLocation>
<dbReference type="InterPro" id="IPR000454">
    <property type="entry name" value="ATP_synth_F0_csu"/>
</dbReference>
<dbReference type="Pfam" id="PF00137">
    <property type="entry name" value="ATP-synt_C"/>
    <property type="match status" value="1"/>
</dbReference>
<dbReference type="GO" id="GO:0046933">
    <property type="term" value="F:proton-transporting ATP synthase activity, rotational mechanism"/>
    <property type="evidence" value="ECO:0007669"/>
    <property type="project" value="UniProtKB-UniRule"/>
</dbReference>
<comment type="subcellular location">
    <subcellularLocation>
        <location evidence="11">Cell membrane</location>
        <topology evidence="11">Multi-pass membrane protein</topology>
    </subcellularLocation>
    <subcellularLocation>
        <location evidence="1">Membrane</location>
        <topology evidence="1">Multi-pass membrane protein</topology>
    </subcellularLocation>
</comment>
<evidence type="ECO:0000256" key="7">
    <source>
        <dbReference type="ARBA" id="ARBA00022989"/>
    </source>
</evidence>
<dbReference type="HAMAP" id="MF_01396">
    <property type="entry name" value="ATP_synth_c_bact"/>
    <property type="match status" value="1"/>
</dbReference>
<keyword evidence="13" id="KW-0614">Plasmid</keyword>
<dbReference type="InterPro" id="IPR020537">
    <property type="entry name" value="ATP_synth_F0_csu_DDCD_BS"/>
</dbReference>
<evidence type="ECO:0000256" key="5">
    <source>
        <dbReference type="ARBA" id="ARBA00022692"/>
    </source>
</evidence>
<keyword evidence="3 11" id="KW-0813">Transport</keyword>
<dbReference type="GO" id="GO:0005886">
    <property type="term" value="C:plasma membrane"/>
    <property type="evidence" value="ECO:0007669"/>
    <property type="project" value="UniProtKB-SubCell"/>
</dbReference>
<dbReference type="InterPro" id="IPR035921">
    <property type="entry name" value="F/V-ATP_Csub_sf"/>
</dbReference>
<gene>
    <name evidence="13" type="primary">atpE_2</name>
    <name evidence="11" type="synonym">atpE</name>
    <name evidence="13" type="ORF">NCTC10113_01438</name>
</gene>
<evidence type="ECO:0000256" key="10">
    <source>
        <dbReference type="ARBA" id="ARBA00023136"/>
    </source>
</evidence>
<accession>A0A448ZZ61</accession>
<proteinExistence type="inferred from homology"/>
<feature type="site" description="Reversibly protonated during proton transport" evidence="11">
    <location>
        <position position="76"/>
    </location>
</feature>
<dbReference type="GO" id="GO:0033177">
    <property type="term" value="C:proton-transporting two-sector ATPase complex, proton-transporting domain"/>
    <property type="evidence" value="ECO:0007669"/>
    <property type="project" value="InterPro"/>
</dbReference>
<evidence type="ECO:0000259" key="12">
    <source>
        <dbReference type="Pfam" id="PF00137"/>
    </source>
</evidence>
<keyword evidence="9 11" id="KW-0446">Lipid-binding</keyword>
<keyword evidence="4 11" id="KW-0138">CF(0)</keyword>
<reference evidence="13" key="1">
    <citation type="submission" date="2019-01" db="EMBL/GenBank/DDBJ databases">
        <authorList>
            <consortium name="Pathogen Informatics"/>
        </authorList>
    </citation>
    <scope>NUCLEOTIDE SEQUENCE [LARGE SCALE GENOMIC DNA]</scope>
    <source>
        <strain evidence="13">NCTC10113</strain>
    </source>
</reference>
<sequence>MENIINTFSPEKIKTGDSGLAYGLASVSAAVAVLGSSIASVAQGIGVAKAVEAIGRNPEAMSKIRSVMIIGLAIVETGSIYCFIIALLLIFV</sequence>
<keyword evidence="6 11" id="KW-0375">Hydrogen ion transport</keyword>
<dbReference type="CDD" id="cd18184">
    <property type="entry name" value="ATP-synt_Fo_c_NaATPase"/>
    <property type="match status" value="1"/>
</dbReference>
<feature type="transmembrane region" description="Helical" evidence="11">
    <location>
        <begin position="20"/>
        <end position="46"/>
    </location>
</feature>
<keyword evidence="7 11" id="KW-1133">Transmembrane helix</keyword>